<keyword evidence="5 6" id="KW-0472">Membrane</keyword>
<feature type="transmembrane region" description="Helical" evidence="6">
    <location>
        <begin position="141"/>
        <end position="164"/>
    </location>
</feature>
<dbReference type="InterPro" id="IPR020846">
    <property type="entry name" value="MFS_dom"/>
</dbReference>
<evidence type="ECO:0000256" key="4">
    <source>
        <dbReference type="ARBA" id="ARBA00022989"/>
    </source>
</evidence>
<sequence>MDNLDPGIERKVRYRLLPFLFIIYFVAFLDRSSITYASLGGMDAELGLTSTFYGFVAGIFFIGYFLFGVPGNMLLEKVGARKWIGIILLLWGAVTVATGFVHSATMLVILRFLLGVFEAALFPGMTLITTYWFVSVHRAAAVAMFMVAPPLANAIGAPVAMTIIDYVHNFIGLAGWRWLFVIVGLPAIVLGLITFKYLDDDPSQAKWLTIKERQSLVQALDADKLKNSTSHGVIESSFKAAFKNRKVWIVTLMNVFYVVGLYGITFFLPKIIASLIQNASDIQVGLLTAIPYLLGAVSLVVTAKISDKLQKRKIFLVGATVLAGLSLIAVSIFQATPLIAFIFIIFGTLGVYAWSGPYWAISTQLDPRIAAVGLGIINALGNLGGFVGPYTVGALNDITGTQMSGVVFLAVSLILAGLMTMFLKEQDNNGGIK</sequence>
<dbReference type="KEGG" id="wco:G7084_01740"/>
<feature type="transmembrane region" description="Helical" evidence="6">
    <location>
        <begin position="371"/>
        <end position="391"/>
    </location>
</feature>
<dbReference type="Pfam" id="PF07690">
    <property type="entry name" value="MFS_1"/>
    <property type="match status" value="1"/>
</dbReference>
<feature type="transmembrane region" description="Helical" evidence="6">
    <location>
        <begin position="12"/>
        <end position="29"/>
    </location>
</feature>
<accession>A0A6G8AYW7</accession>
<evidence type="ECO:0000256" key="5">
    <source>
        <dbReference type="ARBA" id="ARBA00023136"/>
    </source>
</evidence>
<dbReference type="GO" id="GO:0005886">
    <property type="term" value="C:plasma membrane"/>
    <property type="evidence" value="ECO:0007669"/>
    <property type="project" value="UniProtKB-SubCell"/>
</dbReference>
<gene>
    <name evidence="8" type="ORF">G7084_01740</name>
</gene>
<feature type="domain" description="Major facilitator superfamily (MFS) profile" evidence="7">
    <location>
        <begin position="16"/>
        <end position="428"/>
    </location>
</feature>
<dbReference type="FunFam" id="1.20.1250.20:FF:000018">
    <property type="entry name" value="MFS transporter permease"/>
    <property type="match status" value="1"/>
</dbReference>
<evidence type="ECO:0000259" key="7">
    <source>
        <dbReference type="PROSITE" id="PS50850"/>
    </source>
</evidence>
<feature type="transmembrane region" description="Helical" evidence="6">
    <location>
        <begin position="83"/>
        <end position="102"/>
    </location>
</feature>
<keyword evidence="3 6" id="KW-0812">Transmembrane</keyword>
<dbReference type="Proteomes" id="UP000500741">
    <property type="component" value="Chromosome"/>
</dbReference>
<feature type="transmembrane region" description="Helical" evidence="6">
    <location>
        <begin position="52"/>
        <end position="71"/>
    </location>
</feature>
<reference evidence="8 9" key="1">
    <citation type="submission" date="2020-03" db="EMBL/GenBank/DDBJ databases">
        <title>Weissella sp. nov., isolated from Cybister lewisianus.</title>
        <authorList>
            <person name="Hyun D.-W."/>
            <person name="Bae J.-W."/>
        </authorList>
    </citation>
    <scope>NUCLEOTIDE SEQUENCE [LARGE SCALE GENOMIC DNA]</scope>
    <source>
        <strain evidence="8 9">HDW19</strain>
    </source>
</reference>
<dbReference type="SUPFAM" id="SSF103473">
    <property type="entry name" value="MFS general substrate transporter"/>
    <property type="match status" value="1"/>
</dbReference>
<feature type="transmembrane region" description="Helical" evidence="6">
    <location>
        <begin position="403"/>
        <end position="423"/>
    </location>
</feature>
<evidence type="ECO:0000256" key="6">
    <source>
        <dbReference type="SAM" id="Phobius"/>
    </source>
</evidence>
<dbReference type="CDD" id="cd17319">
    <property type="entry name" value="MFS_ExuT_GudP_like"/>
    <property type="match status" value="1"/>
</dbReference>
<feature type="transmembrane region" description="Helical" evidence="6">
    <location>
        <begin position="247"/>
        <end position="276"/>
    </location>
</feature>
<dbReference type="Gene3D" id="1.20.1250.20">
    <property type="entry name" value="MFS general substrate transporter like domains"/>
    <property type="match status" value="2"/>
</dbReference>
<evidence type="ECO:0000313" key="8">
    <source>
        <dbReference type="EMBL" id="QIL50155.1"/>
    </source>
</evidence>
<dbReference type="PANTHER" id="PTHR43791:SF100">
    <property type="entry name" value="SUGAR TRANSPORTER"/>
    <property type="match status" value="1"/>
</dbReference>
<dbReference type="InterPro" id="IPR036259">
    <property type="entry name" value="MFS_trans_sf"/>
</dbReference>
<dbReference type="PANTHER" id="PTHR43791">
    <property type="entry name" value="PERMEASE-RELATED"/>
    <property type="match status" value="1"/>
</dbReference>
<evidence type="ECO:0000313" key="9">
    <source>
        <dbReference type="Proteomes" id="UP000500741"/>
    </source>
</evidence>
<protein>
    <submittedName>
        <fullName evidence="8">MFS transporter</fullName>
    </submittedName>
</protein>
<feature type="transmembrane region" description="Helical" evidence="6">
    <location>
        <begin position="176"/>
        <end position="198"/>
    </location>
</feature>
<dbReference type="GO" id="GO:0022857">
    <property type="term" value="F:transmembrane transporter activity"/>
    <property type="evidence" value="ECO:0007669"/>
    <property type="project" value="InterPro"/>
</dbReference>
<feature type="transmembrane region" description="Helical" evidence="6">
    <location>
        <begin position="108"/>
        <end position="134"/>
    </location>
</feature>
<proteinExistence type="predicted"/>
<comment type="subcellular location">
    <subcellularLocation>
        <location evidence="1">Cell membrane</location>
        <topology evidence="1">Multi-pass membrane protein</topology>
    </subcellularLocation>
</comment>
<evidence type="ECO:0000256" key="3">
    <source>
        <dbReference type="ARBA" id="ARBA00022692"/>
    </source>
</evidence>
<dbReference type="RefSeq" id="WP_166009481.1">
    <property type="nucleotide sequence ID" value="NZ_CP049888.1"/>
</dbReference>
<organism evidence="8 9">
    <name type="scientific">Weissella coleopterorum</name>
    <dbReference type="NCBI Taxonomy" id="2714949"/>
    <lineage>
        <taxon>Bacteria</taxon>
        <taxon>Bacillati</taxon>
        <taxon>Bacillota</taxon>
        <taxon>Bacilli</taxon>
        <taxon>Lactobacillales</taxon>
        <taxon>Lactobacillaceae</taxon>
        <taxon>Weissella</taxon>
    </lineage>
</organism>
<evidence type="ECO:0000256" key="1">
    <source>
        <dbReference type="ARBA" id="ARBA00004651"/>
    </source>
</evidence>
<feature type="transmembrane region" description="Helical" evidence="6">
    <location>
        <begin position="339"/>
        <end position="359"/>
    </location>
</feature>
<keyword evidence="2" id="KW-0813">Transport</keyword>
<keyword evidence="4 6" id="KW-1133">Transmembrane helix</keyword>
<keyword evidence="9" id="KW-1185">Reference proteome</keyword>
<evidence type="ECO:0000256" key="2">
    <source>
        <dbReference type="ARBA" id="ARBA00022448"/>
    </source>
</evidence>
<name>A0A6G8AYW7_9LACO</name>
<dbReference type="PROSITE" id="PS50850">
    <property type="entry name" value="MFS"/>
    <property type="match status" value="1"/>
</dbReference>
<dbReference type="InterPro" id="IPR011701">
    <property type="entry name" value="MFS"/>
</dbReference>
<dbReference type="EMBL" id="CP049888">
    <property type="protein sequence ID" value="QIL50155.1"/>
    <property type="molecule type" value="Genomic_DNA"/>
</dbReference>
<feature type="transmembrane region" description="Helical" evidence="6">
    <location>
        <begin position="282"/>
        <end position="302"/>
    </location>
</feature>
<feature type="transmembrane region" description="Helical" evidence="6">
    <location>
        <begin position="314"/>
        <end position="333"/>
    </location>
</feature>
<dbReference type="AlphaFoldDB" id="A0A6G8AYW7"/>